<organism evidence="2 3">
    <name type="scientific">Cymbomonas tetramitiformis</name>
    <dbReference type="NCBI Taxonomy" id="36881"/>
    <lineage>
        <taxon>Eukaryota</taxon>
        <taxon>Viridiplantae</taxon>
        <taxon>Chlorophyta</taxon>
        <taxon>Pyramimonadophyceae</taxon>
        <taxon>Pyramimonadales</taxon>
        <taxon>Pyramimonadaceae</taxon>
        <taxon>Cymbomonas</taxon>
    </lineage>
</organism>
<dbReference type="EMBL" id="LGRX02001013">
    <property type="protein sequence ID" value="KAK3287087.1"/>
    <property type="molecule type" value="Genomic_DNA"/>
</dbReference>
<accession>A0AAE0LJ45</accession>
<keyword evidence="3" id="KW-1185">Reference proteome</keyword>
<evidence type="ECO:0000313" key="3">
    <source>
        <dbReference type="Proteomes" id="UP001190700"/>
    </source>
</evidence>
<comment type="caution">
    <text evidence="2">The sequence shown here is derived from an EMBL/GenBank/DDBJ whole genome shotgun (WGS) entry which is preliminary data.</text>
</comment>
<proteinExistence type="predicted"/>
<protein>
    <submittedName>
        <fullName evidence="2">Uncharacterized protein</fullName>
    </submittedName>
</protein>
<name>A0AAE0LJ45_9CHLO</name>
<evidence type="ECO:0000256" key="1">
    <source>
        <dbReference type="SAM" id="MobiDB-lite"/>
    </source>
</evidence>
<dbReference type="Proteomes" id="UP001190700">
    <property type="component" value="Unassembled WGS sequence"/>
</dbReference>
<reference evidence="2 3" key="1">
    <citation type="journal article" date="2015" name="Genome Biol. Evol.">
        <title>Comparative Genomics of a Bacterivorous Green Alga Reveals Evolutionary Causalities and Consequences of Phago-Mixotrophic Mode of Nutrition.</title>
        <authorList>
            <person name="Burns J.A."/>
            <person name="Paasch A."/>
            <person name="Narechania A."/>
            <person name="Kim E."/>
        </authorList>
    </citation>
    <scope>NUCLEOTIDE SEQUENCE [LARGE SCALE GENOMIC DNA]</scope>
    <source>
        <strain evidence="2 3">PLY_AMNH</strain>
    </source>
</reference>
<gene>
    <name evidence="2" type="ORF">CYMTET_5379</name>
</gene>
<feature type="region of interest" description="Disordered" evidence="1">
    <location>
        <begin position="51"/>
        <end position="85"/>
    </location>
</feature>
<feature type="compositionally biased region" description="Low complexity" evidence="1">
    <location>
        <begin position="51"/>
        <end position="75"/>
    </location>
</feature>
<evidence type="ECO:0000313" key="2">
    <source>
        <dbReference type="EMBL" id="KAK3287087.1"/>
    </source>
</evidence>
<dbReference type="AlphaFoldDB" id="A0AAE0LJ45"/>
<sequence>MFEKSKDAWIRSPKALFIFAILTPYSTVLCQSDLAGRKLLNAESRAAKQAAASRADSAHDIPPIAGAPPAANVPPGTLPVEGAPPGAQQFMKKPDAIALLEHGSAQLQEAKSKFSKENMHHLAVAMAGHANKAVSTASEHSWRVAGQAAAMGNGAVNKYGQKLYSAMAGGESAPAQASTSTAGGEKESRQSTLMRWMMKDNAKPHTAT</sequence>